<evidence type="ECO:0000259" key="6">
    <source>
        <dbReference type="SMART" id="SM00470"/>
    </source>
</evidence>
<organism evidence="7 8">
    <name type="scientific">Arenimonas composti TR7-09 = DSM 18010</name>
    <dbReference type="NCBI Taxonomy" id="1121013"/>
    <lineage>
        <taxon>Bacteria</taxon>
        <taxon>Pseudomonadati</taxon>
        <taxon>Pseudomonadota</taxon>
        <taxon>Gammaproteobacteria</taxon>
        <taxon>Lysobacterales</taxon>
        <taxon>Lysobacteraceae</taxon>
        <taxon>Arenimonas</taxon>
    </lineage>
</organism>
<dbReference type="PANTHER" id="PTHR33375:SF1">
    <property type="entry name" value="CHROMOSOME-PARTITIONING PROTEIN PARB-RELATED"/>
    <property type="match status" value="1"/>
</dbReference>
<gene>
    <name evidence="7" type="ORF">P873_05285</name>
</gene>
<dbReference type="OrthoDB" id="9802051at2"/>
<comment type="similarity">
    <text evidence="1">Belongs to the ParB family.</text>
</comment>
<evidence type="ECO:0000256" key="4">
    <source>
        <dbReference type="ARBA" id="ARBA00023125"/>
    </source>
</evidence>
<dbReference type="CDD" id="cd16393">
    <property type="entry name" value="SPO0J_N"/>
    <property type="match status" value="1"/>
</dbReference>
<dbReference type="InterPro" id="IPR050336">
    <property type="entry name" value="Chromosome_partition/occlusion"/>
</dbReference>
<evidence type="ECO:0000256" key="1">
    <source>
        <dbReference type="ARBA" id="ARBA00006295"/>
    </source>
</evidence>
<dbReference type="GO" id="GO:0005694">
    <property type="term" value="C:chromosome"/>
    <property type="evidence" value="ECO:0007669"/>
    <property type="project" value="TreeGrafter"/>
</dbReference>
<comment type="function">
    <text evidence="5">Involved in chromosome partition. Localize to both poles of the predivisional cell following completion of DNA replication. Binds to the DNA origin of replication.</text>
</comment>
<evidence type="ECO:0000256" key="2">
    <source>
        <dbReference type="ARBA" id="ARBA00022372"/>
    </source>
</evidence>
<dbReference type="AlphaFoldDB" id="A0A091BIG5"/>
<dbReference type="Gene3D" id="1.10.10.2830">
    <property type="match status" value="1"/>
</dbReference>
<dbReference type="Proteomes" id="UP000029391">
    <property type="component" value="Unassembled WGS sequence"/>
</dbReference>
<dbReference type="Gene3D" id="3.90.1530.30">
    <property type="match status" value="1"/>
</dbReference>
<dbReference type="InterPro" id="IPR036086">
    <property type="entry name" value="ParB/Sulfiredoxin_sf"/>
</dbReference>
<dbReference type="GO" id="GO:0003677">
    <property type="term" value="F:DNA binding"/>
    <property type="evidence" value="ECO:0007669"/>
    <property type="project" value="UniProtKB-KW"/>
</dbReference>
<accession>A0A091BIG5</accession>
<comment type="caution">
    <text evidence="7">The sequence shown here is derived from an EMBL/GenBank/DDBJ whole genome shotgun (WGS) entry which is preliminary data.</text>
</comment>
<name>A0A091BIG5_9GAMM</name>
<dbReference type="SUPFAM" id="SSF109709">
    <property type="entry name" value="KorB DNA-binding domain-like"/>
    <property type="match status" value="1"/>
</dbReference>
<dbReference type="SMART" id="SM00470">
    <property type="entry name" value="ParB"/>
    <property type="match status" value="1"/>
</dbReference>
<sequence>MSSKKRGLGRGLEALLGTGNKGAAAEAEPAAAASEGLRTLPIGDLQPGKYQPRTGMDADKLAELAESIKAQGLIQPIVVREIGRRDGQPQYEIIAGERRWRAATQAGLAEVPVVLREVDDRAVIAMALIENIQREDLNPLEEAQALARLIDEFSLTHQQAAEAVGRSRAAVSNLLRLLELPDGIREMLESKQLEMGHARALLTLAPAAALQLAKEAVAEGWSVREVERRAQQLARGQLPTKKPLKPVKKADADIAALERELSEKLSARVAVQHGRGGRGKLVIAYHGLEALDGILERLRR</sequence>
<keyword evidence="4" id="KW-0238">DNA-binding</keyword>
<protein>
    <recommendedName>
        <fullName evidence="2">Probable chromosome-partitioning protein ParB</fullName>
    </recommendedName>
</protein>
<dbReference type="Pfam" id="PF17762">
    <property type="entry name" value="HTH_ParB"/>
    <property type="match status" value="1"/>
</dbReference>
<evidence type="ECO:0000313" key="7">
    <source>
        <dbReference type="EMBL" id="KFN50574.1"/>
    </source>
</evidence>
<evidence type="ECO:0000313" key="8">
    <source>
        <dbReference type="Proteomes" id="UP000029391"/>
    </source>
</evidence>
<dbReference type="eggNOG" id="COG1475">
    <property type="taxonomic scope" value="Bacteria"/>
</dbReference>
<dbReference type="InterPro" id="IPR004437">
    <property type="entry name" value="ParB/RepB/Spo0J"/>
</dbReference>
<dbReference type="STRING" id="1121013.GCA_000426365_02591"/>
<dbReference type="Pfam" id="PF23552">
    <property type="entry name" value="ParB_C"/>
    <property type="match status" value="1"/>
</dbReference>
<dbReference type="PANTHER" id="PTHR33375">
    <property type="entry name" value="CHROMOSOME-PARTITIONING PROTEIN PARB-RELATED"/>
    <property type="match status" value="1"/>
</dbReference>
<dbReference type="NCBIfam" id="TIGR00180">
    <property type="entry name" value="parB_part"/>
    <property type="match status" value="1"/>
</dbReference>
<dbReference type="Pfam" id="PF02195">
    <property type="entry name" value="ParB_N"/>
    <property type="match status" value="1"/>
</dbReference>
<dbReference type="FunFam" id="1.10.10.2830:FF:000001">
    <property type="entry name" value="Chromosome partitioning protein ParB"/>
    <property type="match status" value="1"/>
</dbReference>
<dbReference type="EMBL" id="AWXU01000017">
    <property type="protein sequence ID" value="KFN50574.1"/>
    <property type="molecule type" value="Genomic_DNA"/>
</dbReference>
<dbReference type="SUPFAM" id="SSF110849">
    <property type="entry name" value="ParB/Sulfiredoxin"/>
    <property type="match status" value="1"/>
</dbReference>
<dbReference type="FunFam" id="3.90.1530.30:FF:000001">
    <property type="entry name" value="Chromosome partitioning protein ParB"/>
    <property type="match status" value="1"/>
</dbReference>
<reference evidence="7 8" key="1">
    <citation type="submission" date="2013-09" db="EMBL/GenBank/DDBJ databases">
        <title>Genome sequencing of Arenimonas composti.</title>
        <authorList>
            <person name="Chen F."/>
            <person name="Wang G."/>
        </authorList>
    </citation>
    <scope>NUCLEOTIDE SEQUENCE [LARGE SCALE GENOMIC DNA]</scope>
    <source>
        <strain evidence="7 8">TR7-09</strain>
    </source>
</reference>
<dbReference type="RefSeq" id="WP_026817501.1">
    <property type="nucleotide sequence ID" value="NZ_AUFF01000010.1"/>
</dbReference>
<keyword evidence="8" id="KW-1185">Reference proteome</keyword>
<keyword evidence="3" id="KW-0159">Chromosome partition</keyword>
<feature type="domain" description="ParB-like N-terminal" evidence="6">
    <location>
        <begin position="38"/>
        <end position="132"/>
    </location>
</feature>
<dbReference type="InterPro" id="IPR057240">
    <property type="entry name" value="ParB_dimer_C"/>
</dbReference>
<evidence type="ECO:0000256" key="3">
    <source>
        <dbReference type="ARBA" id="ARBA00022829"/>
    </source>
</evidence>
<evidence type="ECO:0000256" key="5">
    <source>
        <dbReference type="ARBA" id="ARBA00025472"/>
    </source>
</evidence>
<dbReference type="InterPro" id="IPR041468">
    <property type="entry name" value="HTH_ParB/Spo0J"/>
</dbReference>
<proteinExistence type="inferred from homology"/>
<dbReference type="GO" id="GO:0007059">
    <property type="term" value="P:chromosome segregation"/>
    <property type="evidence" value="ECO:0007669"/>
    <property type="project" value="UniProtKB-KW"/>
</dbReference>
<dbReference type="GO" id="GO:0045881">
    <property type="term" value="P:positive regulation of sporulation resulting in formation of a cellular spore"/>
    <property type="evidence" value="ECO:0007669"/>
    <property type="project" value="TreeGrafter"/>
</dbReference>
<dbReference type="InterPro" id="IPR003115">
    <property type="entry name" value="ParB_N"/>
</dbReference>